<dbReference type="OMA" id="HQQYKQN"/>
<comment type="caution">
    <text evidence="1">The sequence shown here is derived from an EMBL/GenBank/DDBJ whole genome shotgun (WGS) entry which is preliminary data.</text>
</comment>
<dbReference type="PROSITE" id="PS50096">
    <property type="entry name" value="IQ"/>
    <property type="match status" value="1"/>
</dbReference>
<dbReference type="AlphaFoldDB" id="A0A8S1KTS2"/>
<protein>
    <recommendedName>
        <fullName evidence="3">IQ calmodulin-binding motif protein</fullName>
    </recommendedName>
</protein>
<name>A0A8S1KTS2_PARPR</name>
<evidence type="ECO:0000313" key="2">
    <source>
        <dbReference type="Proteomes" id="UP000688137"/>
    </source>
</evidence>
<accession>A0A8S1KTS2</accession>
<sequence>MQILKPSQLFQSIEKLLQFISKNTNQFILRNQIVILLNDIQSCNKKDKKNYQEVLKEIHKQPILLIQVLQLITLHISFLRREVLQQQSQPIHIELGEEKKLRNVRFLKYRNQLIMKTIILQRKSQSQRLYKEDSKQVWISQTKYQKKVFNCSFKVWFHFCNIGQKIQGLSLLKHSIPKNSLNCRLNIKQRNQLHQQYKQNEQMNRKKDTKKLLQNSQNILKKSKSQQRCKKRSITSITQKKQLTQRNSSSKTKNEITTQLTVYEGGLLEKYKQLQARYSKIYQNFFDESSCVQYLTDTDPNLMPSQPTSNKQQQVLIEEFILNRDEINYLKEFGILENELNRMHSAATKIQKVWRGFITRKQIFDQQFEQYYYKKLEIFNDETFRSQFRFEKDNQSIQQGNEQTLNQITYQNNHNFNQDLESYKKEIQKQKNSPKISDKFVKYQKMKWQELLNYISQLQSQSQEKTINEILKDLKLFTQQCFQDCSLSRFQIKKLEIQVPQFSQESIVMSEIRQAMCSEKLIRQLLTTSKKIENEQIFEEQTFYNFASKKMDEIMNRSQIDDLIKMRQLIVQEKQKFQQQALTQKFEQKLISPKTFKEKYQTLEKWVNKQNEDFENNKIIFEKGWQGLYNTFIQTEKELKFLHQQKYLQYSQLSNSQQFINYSISAFSDSGYKKSIQELSNQNETILVNNQTDEFENNRLKTHTSTSQTPDEKIRNQQNSENYHETIEWNDEQLLTSLQNNQEKDSNINNFVKHTPQKSLEQAEIDYLHQEVQNEELIWLKYDEFKFYILMDISNLVFNELIEEFEYECIQKQF</sequence>
<organism evidence="1 2">
    <name type="scientific">Paramecium primaurelia</name>
    <dbReference type="NCBI Taxonomy" id="5886"/>
    <lineage>
        <taxon>Eukaryota</taxon>
        <taxon>Sar</taxon>
        <taxon>Alveolata</taxon>
        <taxon>Ciliophora</taxon>
        <taxon>Intramacronucleata</taxon>
        <taxon>Oligohymenophorea</taxon>
        <taxon>Peniculida</taxon>
        <taxon>Parameciidae</taxon>
        <taxon>Paramecium</taxon>
    </lineage>
</organism>
<dbReference type="Pfam" id="PF00612">
    <property type="entry name" value="IQ"/>
    <property type="match status" value="1"/>
</dbReference>
<dbReference type="Proteomes" id="UP000688137">
    <property type="component" value="Unassembled WGS sequence"/>
</dbReference>
<dbReference type="InterPro" id="IPR000048">
    <property type="entry name" value="IQ_motif_EF-hand-BS"/>
</dbReference>
<dbReference type="SMART" id="SM00015">
    <property type="entry name" value="IQ"/>
    <property type="match status" value="1"/>
</dbReference>
<dbReference type="EMBL" id="CAJJDM010000026">
    <property type="protein sequence ID" value="CAD8058257.1"/>
    <property type="molecule type" value="Genomic_DNA"/>
</dbReference>
<proteinExistence type="predicted"/>
<dbReference type="CDD" id="cd23767">
    <property type="entry name" value="IQCD"/>
    <property type="match status" value="1"/>
</dbReference>
<keyword evidence="2" id="KW-1185">Reference proteome</keyword>
<gene>
    <name evidence="1" type="ORF">PPRIM_AZ9-3.1.T0270125</name>
</gene>
<evidence type="ECO:0008006" key="3">
    <source>
        <dbReference type="Google" id="ProtNLM"/>
    </source>
</evidence>
<reference evidence="1" key="1">
    <citation type="submission" date="2021-01" db="EMBL/GenBank/DDBJ databases">
        <authorList>
            <consortium name="Genoscope - CEA"/>
            <person name="William W."/>
        </authorList>
    </citation>
    <scope>NUCLEOTIDE SEQUENCE</scope>
</reference>
<evidence type="ECO:0000313" key="1">
    <source>
        <dbReference type="EMBL" id="CAD8058257.1"/>
    </source>
</evidence>